<feature type="region of interest" description="Disordered" evidence="1">
    <location>
        <begin position="748"/>
        <end position="794"/>
    </location>
</feature>
<sequence length="945" mass="107847">MVSITTTNAKGSGNSFGQTLQFITDIKLQELEKQRQLHEAHAHVVDEARAFAEQGDVLKQVSVLAKAVKSWTGFGALDFDRTVGGKLNLNDLEFFLQQARSDPSFSREIATRWAETLEAHIQHTTKRFDSGKLFGKLFNEWLASGDSAAIAPTDNDADAPPSPSDFVEVGRKELHEQKEKLLSIIFEEPKVDVAQITRYLEDLFESEEATRVLEQVRKEIKLFGKSLQRKTLTLEDVKNTIAGLLASDLMDEDKRTTLKAFQENPIVLQEVASVLTMRMAGLESWEWPEEGMLVEFRRHLNGKYRAFTDPEIIDALLLHYIGVQWQVELKATLIRVFNSRGWIRPTPPTHATQESRKAQLRDDDGKTSIEAEREKMRSSSFFLTQLQDEVTAYKSYEERGDAPAKVGKEYESNPASVKQKLLQIMTTECYLNTSLHGTHAAICSDLEWFGPSLPHASILTILEFLGMSKPWLRFYKAFLAAPIRFPGDPEPRVRKRGTPIGYSLSVACGEIVVFIMDFAVNQHAKGLYLYRMHDDLWLWDADVKKVASGWAEMRKYAALVGLKFNEPKTGSAYIGPQSSSNSALGLPAGDIRWGFLKFDPEQKRFRLDQTQVDQHIVEMRRQLASTKSVFGWVNAYNKYMSFFFRNFGGSPARCFGTAHIVEMVDTLARIQRELFPVSKENPTGSAVGYLRKVLEERFGMTDLPEGYFYFPIGSGGLELRNLMLELLVLEKRGKPLIAAGTEYASPTDEKKLVTADRNENGDEDDEADEELSSEDYDSDDEDFDWDNPASLEPPRFMEDDFLADQKFAKRMEYDRKVYARAKEVWDQDQEKRRRTYGFSLASDSFMSFEEYSALRESWMKGWGDSYRDMLKEPDYMHPNLLPEVSMVAHDLPKPWSQMDWYEQWIVSMYGEGVVKKYGGLKAVHSDAIPVGMVELFRTSRMKLDQ</sequence>
<evidence type="ECO:0008006" key="4">
    <source>
        <dbReference type="Google" id="ProtNLM"/>
    </source>
</evidence>
<feature type="compositionally biased region" description="Basic and acidic residues" evidence="1">
    <location>
        <begin position="353"/>
        <end position="365"/>
    </location>
</feature>
<protein>
    <recommendedName>
        <fullName evidence="4">Reverse transcriptase domain-containing protein</fullName>
    </recommendedName>
</protein>
<feature type="compositionally biased region" description="Basic and acidic residues" evidence="1">
    <location>
        <begin position="748"/>
        <end position="760"/>
    </location>
</feature>
<name>A0A9P6D564_9AGAR</name>
<evidence type="ECO:0000313" key="2">
    <source>
        <dbReference type="EMBL" id="KAF9484209.1"/>
    </source>
</evidence>
<comment type="caution">
    <text evidence="2">The sequence shown here is derived from an EMBL/GenBank/DDBJ whole genome shotgun (WGS) entry which is preliminary data.</text>
</comment>
<keyword evidence="3" id="KW-1185">Reference proteome</keyword>
<dbReference type="PANTHER" id="PTHR37015:SF2">
    <property type="entry name" value="REVERSE TRANSCRIPTASE DOMAIN-CONTAINING PROTEIN"/>
    <property type="match status" value="1"/>
</dbReference>
<dbReference type="OrthoDB" id="74545at2759"/>
<gene>
    <name evidence="2" type="ORF">BDN70DRAFT_917904</name>
</gene>
<feature type="compositionally biased region" description="Acidic residues" evidence="1">
    <location>
        <begin position="761"/>
        <end position="785"/>
    </location>
</feature>
<accession>A0A9P6D564</accession>
<dbReference type="Proteomes" id="UP000807469">
    <property type="component" value="Unassembled WGS sequence"/>
</dbReference>
<feature type="region of interest" description="Disordered" evidence="1">
    <location>
        <begin position="345"/>
        <end position="365"/>
    </location>
</feature>
<proteinExistence type="predicted"/>
<evidence type="ECO:0000313" key="3">
    <source>
        <dbReference type="Proteomes" id="UP000807469"/>
    </source>
</evidence>
<dbReference type="AlphaFoldDB" id="A0A9P6D564"/>
<reference evidence="2" key="1">
    <citation type="submission" date="2020-11" db="EMBL/GenBank/DDBJ databases">
        <authorList>
            <consortium name="DOE Joint Genome Institute"/>
            <person name="Ahrendt S."/>
            <person name="Riley R."/>
            <person name="Andreopoulos W."/>
            <person name="Labutti K."/>
            <person name="Pangilinan J."/>
            <person name="Ruiz-Duenas F.J."/>
            <person name="Barrasa J.M."/>
            <person name="Sanchez-Garcia M."/>
            <person name="Camarero S."/>
            <person name="Miyauchi S."/>
            <person name="Serrano A."/>
            <person name="Linde D."/>
            <person name="Babiker R."/>
            <person name="Drula E."/>
            <person name="Ayuso-Fernandez I."/>
            <person name="Pacheco R."/>
            <person name="Padilla G."/>
            <person name="Ferreira P."/>
            <person name="Barriuso J."/>
            <person name="Kellner H."/>
            <person name="Castanera R."/>
            <person name="Alfaro M."/>
            <person name="Ramirez L."/>
            <person name="Pisabarro A.G."/>
            <person name="Kuo A."/>
            <person name="Tritt A."/>
            <person name="Lipzen A."/>
            <person name="He G."/>
            <person name="Yan M."/>
            <person name="Ng V."/>
            <person name="Cullen D."/>
            <person name="Martin F."/>
            <person name="Rosso M.-N."/>
            <person name="Henrissat B."/>
            <person name="Hibbett D."/>
            <person name="Martinez A.T."/>
            <person name="Grigoriev I.V."/>
        </authorList>
    </citation>
    <scope>NUCLEOTIDE SEQUENCE</scope>
    <source>
        <strain evidence="2">CIRM-BRFM 674</strain>
    </source>
</reference>
<dbReference type="EMBL" id="MU155146">
    <property type="protein sequence ID" value="KAF9484209.1"/>
    <property type="molecule type" value="Genomic_DNA"/>
</dbReference>
<dbReference type="PANTHER" id="PTHR37015">
    <property type="entry name" value="REVERSE TRANSCRIPTASE DOMAIN-CONTAINING PROTEIN"/>
    <property type="match status" value="1"/>
</dbReference>
<evidence type="ECO:0000256" key="1">
    <source>
        <dbReference type="SAM" id="MobiDB-lite"/>
    </source>
</evidence>
<organism evidence="2 3">
    <name type="scientific">Pholiota conissans</name>
    <dbReference type="NCBI Taxonomy" id="109636"/>
    <lineage>
        <taxon>Eukaryota</taxon>
        <taxon>Fungi</taxon>
        <taxon>Dikarya</taxon>
        <taxon>Basidiomycota</taxon>
        <taxon>Agaricomycotina</taxon>
        <taxon>Agaricomycetes</taxon>
        <taxon>Agaricomycetidae</taxon>
        <taxon>Agaricales</taxon>
        <taxon>Agaricineae</taxon>
        <taxon>Strophariaceae</taxon>
        <taxon>Pholiota</taxon>
    </lineage>
</organism>